<dbReference type="AlphaFoldDB" id="A0AAW1UBQ9"/>
<evidence type="ECO:0000256" key="1">
    <source>
        <dbReference type="ARBA" id="ARBA00009670"/>
    </source>
</evidence>
<protein>
    <recommendedName>
        <fullName evidence="2">ABC1 atypical kinase-like domain-containing protein</fullName>
    </recommendedName>
</protein>
<dbReference type="InterPro" id="IPR011009">
    <property type="entry name" value="Kinase-like_dom_sf"/>
</dbReference>
<feature type="domain" description="ABC1 atypical kinase-like" evidence="2">
    <location>
        <begin position="121"/>
        <end position="364"/>
    </location>
</feature>
<dbReference type="GO" id="GO:0007005">
    <property type="term" value="P:mitochondrion organization"/>
    <property type="evidence" value="ECO:0007669"/>
    <property type="project" value="TreeGrafter"/>
</dbReference>
<accession>A0AAW1UBQ9</accession>
<sequence>MFSKYRNIVKYSIVGTALGTTVYSLHENDYDVNSIGIVRLTRAAVAVFKIGSTYKNELYGSGLEKGTTEYNNLKSKIHKKSAQELLNLCCTNKGVYIKVGQHIATLDYILPNEFVETMKSLYSHAPTNDLQVIYRVLKEDLKQDPSEIFETFDPEPIGTASLAQVHKAVLKNGTCVAVKVQHPYVQGNARVDMKTMEYLVKLMSYAFPEFRFQWLVDETKKNIPQELNFEQEGRNAEKIAAFFENTEWLHIPKVLWNLTTSRVLTMEFATGGQVNDLDYIKSNDIDPYDITDKLGKLYSQMIFKYGFVHSDPHPGNILIAKSNRGDCDIILLDHGLYAVLSDEFRYNYANFWMSILNRNRKNMRLHSQKLGIDGDLYGMFACMVTGRSWESINKGIVKDAVPTKGEMDFVKQNLSLILPQMSTVLDSVNRQMLLIFKTNDLIRGLEHVLKTSRKMGAFKVMSECCVNSIYDQKKVKCCSKVERLKLFIEQYWTLFKLNLYYKYLQFSNLSFRLPFS</sequence>
<dbReference type="EMBL" id="JARQZJ010000067">
    <property type="protein sequence ID" value="KAK9881066.1"/>
    <property type="molecule type" value="Genomic_DNA"/>
</dbReference>
<dbReference type="InterPro" id="IPR051130">
    <property type="entry name" value="Mito_struct-func_regulator"/>
</dbReference>
<evidence type="ECO:0000259" key="2">
    <source>
        <dbReference type="Pfam" id="PF03109"/>
    </source>
</evidence>
<proteinExistence type="inferred from homology"/>
<evidence type="ECO:0000313" key="4">
    <source>
        <dbReference type="Proteomes" id="UP001431783"/>
    </source>
</evidence>
<dbReference type="Proteomes" id="UP001431783">
    <property type="component" value="Unassembled WGS sequence"/>
</dbReference>
<dbReference type="SUPFAM" id="SSF56112">
    <property type="entry name" value="Protein kinase-like (PK-like)"/>
    <property type="match status" value="1"/>
</dbReference>
<dbReference type="InterPro" id="IPR045307">
    <property type="entry name" value="ADCK1_dom"/>
</dbReference>
<dbReference type="Pfam" id="PF03109">
    <property type="entry name" value="ABC1"/>
    <property type="match status" value="1"/>
</dbReference>
<dbReference type="CDD" id="cd13969">
    <property type="entry name" value="ADCK1-like"/>
    <property type="match status" value="1"/>
</dbReference>
<dbReference type="InterPro" id="IPR004147">
    <property type="entry name" value="ABC1_dom"/>
</dbReference>
<gene>
    <name evidence="3" type="ORF">WA026_014411</name>
</gene>
<name>A0AAW1UBQ9_9CUCU</name>
<dbReference type="GO" id="GO:0005743">
    <property type="term" value="C:mitochondrial inner membrane"/>
    <property type="evidence" value="ECO:0007669"/>
    <property type="project" value="TreeGrafter"/>
</dbReference>
<organism evidence="3 4">
    <name type="scientific">Henosepilachna vigintioctopunctata</name>
    <dbReference type="NCBI Taxonomy" id="420089"/>
    <lineage>
        <taxon>Eukaryota</taxon>
        <taxon>Metazoa</taxon>
        <taxon>Ecdysozoa</taxon>
        <taxon>Arthropoda</taxon>
        <taxon>Hexapoda</taxon>
        <taxon>Insecta</taxon>
        <taxon>Pterygota</taxon>
        <taxon>Neoptera</taxon>
        <taxon>Endopterygota</taxon>
        <taxon>Coleoptera</taxon>
        <taxon>Polyphaga</taxon>
        <taxon>Cucujiformia</taxon>
        <taxon>Coccinelloidea</taxon>
        <taxon>Coccinellidae</taxon>
        <taxon>Epilachninae</taxon>
        <taxon>Epilachnini</taxon>
        <taxon>Henosepilachna</taxon>
    </lineage>
</organism>
<keyword evidence="4" id="KW-1185">Reference proteome</keyword>
<comment type="caution">
    <text evidence="3">The sequence shown here is derived from an EMBL/GenBank/DDBJ whole genome shotgun (WGS) entry which is preliminary data.</text>
</comment>
<dbReference type="PANTHER" id="PTHR43173:SF19">
    <property type="entry name" value="AARF DOMAIN-CONTAINING PROTEIN KINASE 1"/>
    <property type="match status" value="1"/>
</dbReference>
<comment type="similarity">
    <text evidence="1">Belongs to the protein kinase superfamily. ADCK protein kinase family.</text>
</comment>
<dbReference type="PANTHER" id="PTHR43173">
    <property type="entry name" value="ABC1 FAMILY PROTEIN"/>
    <property type="match status" value="1"/>
</dbReference>
<reference evidence="3 4" key="1">
    <citation type="submission" date="2023-03" db="EMBL/GenBank/DDBJ databases">
        <title>Genome insight into feeding habits of ladybird beetles.</title>
        <authorList>
            <person name="Li H.-S."/>
            <person name="Huang Y.-H."/>
            <person name="Pang H."/>
        </authorList>
    </citation>
    <scope>NUCLEOTIDE SEQUENCE [LARGE SCALE GENOMIC DNA]</scope>
    <source>
        <strain evidence="3">SYSU_2023b</strain>
        <tissue evidence="3">Whole body</tissue>
    </source>
</reference>
<dbReference type="GO" id="GO:0055088">
    <property type="term" value="P:lipid homeostasis"/>
    <property type="evidence" value="ECO:0007669"/>
    <property type="project" value="TreeGrafter"/>
</dbReference>
<evidence type="ECO:0000313" key="3">
    <source>
        <dbReference type="EMBL" id="KAK9881066.1"/>
    </source>
</evidence>